<name>A0ABR0SN85_9HYPO</name>
<proteinExistence type="predicted"/>
<sequence length="401" mass="44190">MLAAHRDQENLVLSHQVPTKQAPKTPGARYPKTPSKFGKHDENAPGGFGGKGGNVGDGKLLVKGTGAHQTLVTPNEPQTRAVLGNKTTNAKARTGQGKSGGAKDIAKDIEKSQTRQTTVQKPKQKSAGARKLFLTAKQSSSGLTFEGLKKGNLFKGYYQHFYNPVDENGVSRMEKEFNEEMATVLEEAVHRNEMETEELTWNASDIPEKHINKAQDTFKYAERQPKSTHQRYPPTLSSRRAASALGIASGASQPMVSQIPMRKPMVSKIRGIGPNNPTNHSLIPRSASSAGETASRTTIGYTKGRSASSVLHNRGETNLSRPIRTTRTVPIFDSDDLQLTITPARMRQIASEQDLAREEHSQPQFLSIFDEEEDDEMDLPLISVPYHESDDDEEFEMKLDI</sequence>
<evidence type="ECO:0000256" key="1">
    <source>
        <dbReference type="SAM" id="MobiDB-lite"/>
    </source>
</evidence>
<feature type="region of interest" description="Disordered" evidence="1">
    <location>
        <begin position="1"/>
        <end position="61"/>
    </location>
</feature>
<reference evidence="2 3" key="1">
    <citation type="submission" date="2024-01" db="EMBL/GenBank/DDBJ databases">
        <title>Complete genome of Cladobotryum mycophilum ATHUM6906.</title>
        <authorList>
            <person name="Christinaki A.C."/>
            <person name="Myridakis A.I."/>
            <person name="Kouvelis V.N."/>
        </authorList>
    </citation>
    <scope>NUCLEOTIDE SEQUENCE [LARGE SCALE GENOMIC DNA]</scope>
    <source>
        <strain evidence="2 3">ATHUM6906</strain>
    </source>
</reference>
<evidence type="ECO:0000313" key="2">
    <source>
        <dbReference type="EMBL" id="KAK5993171.1"/>
    </source>
</evidence>
<accession>A0ABR0SN85</accession>
<protein>
    <submittedName>
        <fullName evidence="2">Uncharacterized protein</fullName>
    </submittedName>
</protein>
<organism evidence="2 3">
    <name type="scientific">Cladobotryum mycophilum</name>
    <dbReference type="NCBI Taxonomy" id="491253"/>
    <lineage>
        <taxon>Eukaryota</taxon>
        <taxon>Fungi</taxon>
        <taxon>Dikarya</taxon>
        <taxon>Ascomycota</taxon>
        <taxon>Pezizomycotina</taxon>
        <taxon>Sordariomycetes</taxon>
        <taxon>Hypocreomycetidae</taxon>
        <taxon>Hypocreales</taxon>
        <taxon>Hypocreaceae</taxon>
        <taxon>Cladobotryum</taxon>
    </lineage>
</organism>
<comment type="caution">
    <text evidence="2">The sequence shown here is derived from an EMBL/GenBank/DDBJ whole genome shotgun (WGS) entry which is preliminary data.</text>
</comment>
<evidence type="ECO:0000313" key="3">
    <source>
        <dbReference type="Proteomes" id="UP001338125"/>
    </source>
</evidence>
<dbReference type="EMBL" id="JAVFKD010000012">
    <property type="protein sequence ID" value="KAK5993171.1"/>
    <property type="molecule type" value="Genomic_DNA"/>
</dbReference>
<dbReference type="Proteomes" id="UP001338125">
    <property type="component" value="Unassembled WGS sequence"/>
</dbReference>
<feature type="region of interest" description="Disordered" evidence="1">
    <location>
        <begin position="80"/>
        <end position="104"/>
    </location>
</feature>
<gene>
    <name evidence="2" type="ORF">PT974_06599</name>
</gene>
<keyword evidence="3" id="KW-1185">Reference proteome</keyword>
<feature type="compositionally biased region" description="Gly residues" evidence="1">
    <location>
        <begin position="46"/>
        <end position="56"/>
    </location>
</feature>
<feature type="region of interest" description="Disordered" evidence="1">
    <location>
        <begin position="275"/>
        <end position="294"/>
    </location>
</feature>